<dbReference type="InterPro" id="IPR003105">
    <property type="entry name" value="SRA_YDG"/>
</dbReference>
<keyword evidence="1 2" id="KW-0539">Nucleus</keyword>
<feature type="region of interest" description="Disordered" evidence="3">
    <location>
        <begin position="183"/>
        <end position="219"/>
    </location>
</feature>
<dbReference type="AlphaFoldDB" id="A0A9P6ESA5"/>
<name>A0A9P6ESA5_9AGAR</name>
<dbReference type="Pfam" id="PF02182">
    <property type="entry name" value="SAD_SRA"/>
    <property type="match status" value="1"/>
</dbReference>
<dbReference type="GO" id="GO:0061630">
    <property type="term" value="F:ubiquitin protein ligase activity"/>
    <property type="evidence" value="ECO:0007669"/>
    <property type="project" value="TreeGrafter"/>
</dbReference>
<gene>
    <name evidence="5" type="ORF">CPB83DRAFT_406933</name>
</gene>
<evidence type="ECO:0000256" key="3">
    <source>
        <dbReference type="SAM" id="MobiDB-lite"/>
    </source>
</evidence>
<feature type="compositionally biased region" description="Acidic residues" evidence="3">
    <location>
        <begin position="196"/>
        <end position="211"/>
    </location>
</feature>
<protein>
    <submittedName>
        <fullName evidence="5">PUA-like domain-containing protein</fullName>
    </submittedName>
</protein>
<feature type="domain" description="YDG" evidence="4">
    <location>
        <begin position="10"/>
        <end position="174"/>
    </location>
</feature>
<dbReference type="PANTHER" id="PTHR14140">
    <property type="entry name" value="E3 UBIQUITIN-PROTEIN LIGASE UHRF-RELATED"/>
    <property type="match status" value="1"/>
</dbReference>
<comment type="subcellular location">
    <subcellularLocation>
        <location evidence="2">Nucleus</location>
    </subcellularLocation>
</comment>
<dbReference type="GO" id="GO:0016567">
    <property type="term" value="P:protein ubiquitination"/>
    <property type="evidence" value="ECO:0007669"/>
    <property type="project" value="TreeGrafter"/>
</dbReference>
<dbReference type="EMBL" id="MU157827">
    <property type="protein sequence ID" value="KAF9533739.1"/>
    <property type="molecule type" value="Genomic_DNA"/>
</dbReference>
<dbReference type="SUPFAM" id="SSF88697">
    <property type="entry name" value="PUA domain-like"/>
    <property type="match status" value="1"/>
</dbReference>
<accession>A0A9P6ESA5</accession>
<evidence type="ECO:0000256" key="2">
    <source>
        <dbReference type="PROSITE-ProRule" id="PRU00358"/>
    </source>
</evidence>
<dbReference type="Gene3D" id="2.30.280.10">
    <property type="entry name" value="SRA-YDG"/>
    <property type="match status" value="1"/>
</dbReference>
<dbReference type="PROSITE" id="PS51015">
    <property type="entry name" value="YDG"/>
    <property type="match status" value="1"/>
</dbReference>
<sequence length="219" mass="24195">MMSKRPYIVGEVNGYPVGSTFEDRKALARAGVHRSVRRGIDWGAGEPACSIVLSAGYSVDNDMGKIIGFILARVITSSKPLDSLTNIDLAGGGLDPSTQGHDKQTTDQEWKRGNAGLLRAYKKASPVRLIRSFRCKSDWAPHEGLRYDGLYTVTKADLVKSKAGLEVCVFKLISQPGQGPIPRKTGYGSFTMYESSDMEESEKEDQLEEEEYRTPPTKW</sequence>
<organism evidence="5 6">
    <name type="scientific">Crepidotus variabilis</name>
    <dbReference type="NCBI Taxonomy" id="179855"/>
    <lineage>
        <taxon>Eukaryota</taxon>
        <taxon>Fungi</taxon>
        <taxon>Dikarya</taxon>
        <taxon>Basidiomycota</taxon>
        <taxon>Agaricomycotina</taxon>
        <taxon>Agaricomycetes</taxon>
        <taxon>Agaricomycetidae</taxon>
        <taxon>Agaricales</taxon>
        <taxon>Agaricineae</taxon>
        <taxon>Crepidotaceae</taxon>
        <taxon>Crepidotus</taxon>
    </lineage>
</organism>
<dbReference type="InterPro" id="IPR045134">
    <property type="entry name" value="UHRF1/2-like"/>
</dbReference>
<reference evidence="5" key="1">
    <citation type="submission" date="2020-11" db="EMBL/GenBank/DDBJ databases">
        <authorList>
            <consortium name="DOE Joint Genome Institute"/>
            <person name="Ahrendt S."/>
            <person name="Riley R."/>
            <person name="Andreopoulos W."/>
            <person name="Labutti K."/>
            <person name="Pangilinan J."/>
            <person name="Ruiz-Duenas F.J."/>
            <person name="Barrasa J.M."/>
            <person name="Sanchez-Garcia M."/>
            <person name="Camarero S."/>
            <person name="Miyauchi S."/>
            <person name="Serrano A."/>
            <person name="Linde D."/>
            <person name="Babiker R."/>
            <person name="Drula E."/>
            <person name="Ayuso-Fernandez I."/>
            <person name="Pacheco R."/>
            <person name="Padilla G."/>
            <person name="Ferreira P."/>
            <person name="Barriuso J."/>
            <person name="Kellner H."/>
            <person name="Castanera R."/>
            <person name="Alfaro M."/>
            <person name="Ramirez L."/>
            <person name="Pisabarro A.G."/>
            <person name="Kuo A."/>
            <person name="Tritt A."/>
            <person name="Lipzen A."/>
            <person name="He G."/>
            <person name="Yan M."/>
            <person name="Ng V."/>
            <person name="Cullen D."/>
            <person name="Martin F."/>
            <person name="Rosso M.-N."/>
            <person name="Henrissat B."/>
            <person name="Hibbett D."/>
            <person name="Martinez A.T."/>
            <person name="Grigoriev I.V."/>
        </authorList>
    </citation>
    <scope>NUCLEOTIDE SEQUENCE</scope>
    <source>
        <strain evidence="5">CBS 506.95</strain>
    </source>
</reference>
<proteinExistence type="predicted"/>
<dbReference type="Proteomes" id="UP000807306">
    <property type="component" value="Unassembled WGS sequence"/>
</dbReference>
<evidence type="ECO:0000259" key="4">
    <source>
        <dbReference type="PROSITE" id="PS51015"/>
    </source>
</evidence>
<dbReference type="GO" id="GO:0005634">
    <property type="term" value="C:nucleus"/>
    <property type="evidence" value="ECO:0007669"/>
    <property type="project" value="UniProtKB-SubCell"/>
</dbReference>
<dbReference type="InterPro" id="IPR036987">
    <property type="entry name" value="SRA-YDG_sf"/>
</dbReference>
<evidence type="ECO:0000313" key="5">
    <source>
        <dbReference type="EMBL" id="KAF9533739.1"/>
    </source>
</evidence>
<dbReference type="PANTHER" id="PTHR14140:SF27">
    <property type="entry name" value="OS04G0289800 PROTEIN"/>
    <property type="match status" value="1"/>
</dbReference>
<dbReference type="GO" id="GO:0044027">
    <property type="term" value="P:negative regulation of gene expression via chromosomal CpG island methylation"/>
    <property type="evidence" value="ECO:0007669"/>
    <property type="project" value="TreeGrafter"/>
</dbReference>
<keyword evidence="6" id="KW-1185">Reference proteome</keyword>
<dbReference type="InterPro" id="IPR015947">
    <property type="entry name" value="PUA-like_sf"/>
</dbReference>
<dbReference type="SMART" id="SM00466">
    <property type="entry name" value="SRA"/>
    <property type="match status" value="1"/>
</dbReference>
<comment type="caution">
    <text evidence="5">The sequence shown here is derived from an EMBL/GenBank/DDBJ whole genome shotgun (WGS) entry which is preliminary data.</text>
</comment>
<dbReference type="OrthoDB" id="2270193at2759"/>
<evidence type="ECO:0000313" key="6">
    <source>
        <dbReference type="Proteomes" id="UP000807306"/>
    </source>
</evidence>
<evidence type="ECO:0000256" key="1">
    <source>
        <dbReference type="ARBA" id="ARBA00023242"/>
    </source>
</evidence>